<dbReference type="GO" id="GO:0004674">
    <property type="term" value="F:protein serine/threonine kinase activity"/>
    <property type="evidence" value="ECO:0007669"/>
    <property type="project" value="UniProtKB-KW"/>
</dbReference>
<keyword evidence="1" id="KW-0808">Transferase</keyword>
<feature type="binding site" evidence="5">
    <location>
        <position position="195"/>
    </location>
    <ligand>
        <name>ATP</name>
        <dbReference type="ChEBI" id="CHEBI:30616"/>
    </ligand>
</feature>
<dbReference type="PANTHER" id="PTHR43289">
    <property type="entry name" value="MITOGEN-ACTIVATED PROTEIN KINASE KINASE KINASE 20-RELATED"/>
    <property type="match status" value="1"/>
</dbReference>
<gene>
    <name evidence="8" type="ORF">NYZ96_26880</name>
</gene>
<reference evidence="8" key="1">
    <citation type="submission" date="2022-09" db="EMBL/GenBank/DDBJ databases">
        <title>Genomic of Burkholderia gladioli.</title>
        <authorList>
            <person name="Wu H."/>
        </authorList>
    </citation>
    <scope>NUCLEOTIDE SEQUENCE</scope>
    <source>
        <strain evidence="8">ZN-S4</strain>
    </source>
</reference>
<feature type="region of interest" description="Disordered" evidence="6">
    <location>
        <begin position="935"/>
        <end position="954"/>
    </location>
</feature>
<name>A0AB38U548_BURGA</name>
<keyword evidence="3 8" id="KW-0418">Kinase</keyword>
<keyword evidence="8" id="KW-0723">Serine/threonine-protein kinase</keyword>
<accession>A0AB38U548</accession>
<evidence type="ECO:0000256" key="5">
    <source>
        <dbReference type="PROSITE-ProRule" id="PRU10141"/>
    </source>
</evidence>
<keyword evidence="2 5" id="KW-0547">Nucleotide-binding</keyword>
<dbReference type="InterPro" id="IPR017441">
    <property type="entry name" value="Protein_kinase_ATP_BS"/>
</dbReference>
<dbReference type="EMBL" id="CP104215">
    <property type="protein sequence ID" value="UWX75129.1"/>
    <property type="molecule type" value="Genomic_DNA"/>
</dbReference>
<dbReference type="InterPro" id="IPR008271">
    <property type="entry name" value="Ser/Thr_kinase_AS"/>
</dbReference>
<evidence type="ECO:0000256" key="6">
    <source>
        <dbReference type="SAM" id="MobiDB-lite"/>
    </source>
</evidence>
<feature type="domain" description="Protein kinase" evidence="7">
    <location>
        <begin position="160"/>
        <end position="438"/>
    </location>
</feature>
<dbReference type="Pfam" id="PF00069">
    <property type="entry name" value="Pkinase"/>
    <property type="match status" value="1"/>
</dbReference>
<dbReference type="Gene3D" id="3.30.200.20">
    <property type="entry name" value="Phosphorylase Kinase, domain 1"/>
    <property type="match status" value="1"/>
</dbReference>
<evidence type="ECO:0000313" key="8">
    <source>
        <dbReference type="EMBL" id="UWX75129.1"/>
    </source>
</evidence>
<evidence type="ECO:0000256" key="3">
    <source>
        <dbReference type="ARBA" id="ARBA00022777"/>
    </source>
</evidence>
<dbReference type="PANTHER" id="PTHR43289:SF6">
    <property type="entry name" value="SERINE_THREONINE-PROTEIN KINASE NEKL-3"/>
    <property type="match status" value="1"/>
</dbReference>
<evidence type="ECO:0000256" key="1">
    <source>
        <dbReference type="ARBA" id="ARBA00022679"/>
    </source>
</evidence>
<evidence type="ECO:0000256" key="2">
    <source>
        <dbReference type="ARBA" id="ARBA00022741"/>
    </source>
</evidence>
<proteinExistence type="predicted"/>
<keyword evidence="4 5" id="KW-0067">ATP-binding</keyword>
<dbReference type="InterPro" id="IPR011009">
    <property type="entry name" value="Kinase-like_dom_sf"/>
</dbReference>
<dbReference type="AlphaFoldDB" id="A0AB38U548"/>
<dbReference type="Gene3D" id="1.10.510.10">
    <property type="entry name" value="Transferase(Phosphotransferase) domain 1"/>
    <property type="match status" value="1"/>
</dbReference>
<dbReference type="PROSITE" id="PS00108">
    <property type="entry name" value="PROTEIN_KINASE_ST"/>
    <property type="match status" value="1"/>
</dbReference>
<dbReference type="Proteomes" id="UP001059745">
    <property type="component" value="Chromosome 2"/>
</dbReference>
<dbReference type="InterPro" id="IPR000719">
    <property type="entry name" value="Prot_kinase_dom"/>
</dbReference>
<evidence type="ECO:0000259" key="7">
    <source>
        <dbReference type="PROSITE" id="PS50011"/>
    </source>
</evidence>
<dbReference type="RefSeq" id="WP_105850792.1">
    <property type="nucleotide sequence ID" value="NZ_CADEVX010000003.1"/>
</dbReference>
<protein>
    <submittedName>
        <fullName evidence="8">Serine/threonine protein kinase</fullName>
    </submittedName>
</protein>
<dbReference type="PROSITE" id="PS50011">
    <property type="entry name" value="PROTEIN_KINASE_DOM"/>
    <property type="match status" value="1"/>
</dbReference>
<sequence length="954" mass="101170">MNDPHALLNAGRLQWQRLVDFVERAMRRGKPALPSAAPRGGPARAVTTTAGRAVPADGDLTVVLSSRPANDETAHPGRGERTVRTLRTVGAASAISATSSGATSSGATGGFDADATVVMRPAPAAGSTQSDSLSRESWQRVANAQGGDHASVGTLLKGRFLLERELGRGGMGVVYLARDERKVEARDRDPFVAVKVLNDEFRRHPDSLIALQREARRAQRLADDHIVHVYDFDKDGTIVFMTMEYIDGTDLRTLIRERPSGMPFREAWPLIEGMARALQRAHASGIVHSDFKPGNVMVTRDGVPKVFDFGIARAGNARAGAAGDQTVFDAGTLGALTPAYASLEMIRGADPAVRDDVYALGCVIYELLTGRHPFERRSAELAMNENAAPPAVPGLSRRQARALAEAVAFEGGARLQTVGALVESLRPRRPRERVAPYLVALLALAAVAAGAVALHGHYRQRQLDTTIERFADGNPQHYASEDQAMAALDALGTDARQQLVLTRSDVILHYLAERLDAYWSPPLGRFDYAAVQHVFQLRDQLKLFSPAFDARRKEIDDERTGMLARLGGSLDEAVDRDALFEDQPGSAADILQRIRLLDPGSALLRGNRLELKYDAAIGQSIDLGKYDEARARIALGLQLFPDSSRLQRRRDQLAAELASAAAHPGPQAAAMNVADARHALAELAANPSTNKAWLDGVANAMASLQGDDAPETGKAIDALADGIVTAAAQVSDPGLAHQTLDLVEVGLRYAPHSPGLAEQRDRMLMLLQQQRIDQQIASSDPAAQVDALRLAASANDGPRALAALNRLRSLQPGSAVLASAAPQLVASAYLGNARVLARRGRLADAAALVSQGADAVPGDARLGAAAQRYLVAAAILDARGKPLADPDYQDLHARYQAALSADAAGMQQLERDLGAGAALPQGGLGAVLEQIRAQGGAASDAEPQVVGGSSGSGG</sequence>
<dbReference type="GO" id="GO:0005524">
    <property type="term" value="F:ATP binding"/>
    <property type="evidence" value="ECO:0007669"/>
    <property type="project" value="UniProtKB-UniRule"/>
</dbReference>
<dbReference type="CDD" id="cd14014">
    <property type="entry name" value="STKc_PknB_like"/>
    <property type="match status" value="1"/>
</dbReference>
<evidence type="ECO:0000313" key="9">
    <source>
        <dbReference type="Proteomes" id="UP001059745"/>
    </source>
</evidence>
<dbReference type="PROSITE" id="PS00107">
    <property type="entry name" value="PROTEIN_KINASE_ATP"/>
    <property type="match status" value="1"/>
</dbReference>
<organism evidence="8 9">
    <name type="scientific">Burkholderia gladioli</name>
    <name type="common">Pseudomonas marginata</name>
    <name type="synonym">Phytomonas marginata</name>
    <dbReference type="NCBI Taxonomy" id="28095"/>
    <lineage>
        <taxon>Bacteria</taxon>
        <taxon>Pseudomonadati</taxon>
        <taxon>Pseudomonadota</taxon>
        <taxon>Betaproteobacteria</taxon>
        <taxon>Burkholderiales</taxon>
        <taxon>Burkholderiaceae</taxon>
        <taxon>Burkholderia</taxon>
    </lineage>
</organism>
<dbReference type="SUPFAM" id="SSF56112">
    <property type="entry name" value="Protein kinase-like (PK-like)"/>
    <property type="match status" value="1"/>
</dbReference>
<evidence type="ECO:0000256" key="4">
    <source>
        <dbReference type="ARBA" id="ARBA00022840"/>
    </source>
</evidence>